<name>A0A5E7BVE7_PSEFL</name>
<dbReference type="Proteomes" id="UP000381093">
    <property type="component" value="Unassembled WGS sequence"/>
</dbReference>
<sequence>MQPSAVLPSFSWLKVEGDAGLTDFGIASDHRLVVSIEAKKVLGNYNLGDAIFEIYN</sequence>
<dbReference type="AlphaFoldDB" id="A0A5E7BVE7"/>
<proteinExistence type="predicted"/>
<gene>
    <name evidence="1" type="ORF">PS710_02256</name>
</gene>
<evidence type="ECO:0000313" key="1">
    <source>
        <dbReference type="EMBL" id="VVN95899.1"/>
    </source>
</evidence>
<accession>A0A5E7BVE7</accession>
<protein>
    <submittedName>
        <fullName evidence="1">Uncharacterized protein</fullName>
    </submittedName>
</protein>
<dbReference type="EMBL" id="CABVHW010000006">
    <property type="protein sequence ID" value="VVN95899.1"/>
    <property type="molecule type" value="Genomic_DNA"/>
</dbReference>
<organism evidence="1 2">
    <name type="scientific">Pseudomonas fluorescens</name>
    <dbReference type="NCBI Taxonomy" id="294"/>
    <lineage>
        <taxon>Bacteria</taxon>
        <taxon>Pseudomonadati</taxon>
        <taxon>Pseudomonadota</taxon>
        <taxon>Gammaproteobacteria</taxon>
        <taxon>Pseudomonadales</taxon>
        <taxon>Pseudomonadaceae</taxon>
        <taxon>Pseudomonas</taxon>
    </lineage>
</organism>
<reference evidence="1 2" key="1">
    <citation type="submission" date="2019-09" db="EMBL/GenBank/DDBJ databases">
        <authorList>
            <person name="Chandra G."/>
            <person name="Truman W A."/>
        </authorList>
    </citation>
    <scope>NUCLEOTIDE SEQUENCE [LARGE SCALE GENOMIC DNA]</scope>
    <source>
        <strain evidence="1">PS710</strain>
    </source>
</reference>
<evidence type="ECO:0000313" key="2">
    <source>
        <dbReference type="Proteomes" id="UP000381093"/>
    </source>
</evidence>